<organism evidence="2 3">
    <name type="scientific">Drosophila mauritiana</name>
    <name type="common">Fruit fly</name>
    <dbReference type="NCBI Taxonomy" id="7226"/>
    <lineage>
        <taxon>Eukaryota</taxon>
        <taxon>Metazoa</taxon>
        <taxon>Ecdysozoa</taxon>
        <taxon>Arthropoda</taxon>
        <taxon>Hexapoda</taxon>
        <taxon>Insecta</taxon>
        <taxon>Pterygota</taxon>
        <taxon>Neoptera</taxon>
        <taxon>Endopterygota</taxon>
        <taxon>Diptera</taxon>
        <taxon>Brachycera</taxon>
        <taxon>Muscomorpha</taxon>
        <taxon>Ephydroidea</taxon>
        <taxon>Drosophilidae</taxon>
        <taxon>Drosophila</taxon>
        <taxon>Sophophora</taxon>
    </lineage>
</organism>
<proteinExistence type="predicted"/>
<keyword evidence="2" id="KW-1185">Reference proteome</keyword>
<evidence type="ECO:0000256" key="1">
    <source>
        <dbReference type="SAM" id="MobiDB-lite"/>
    </source>
</evidence>
<feature type="region of interest" description="Disordered" evidence="1">
    <location>
        <begin position="405"/>
        <end position="438"/>
    </location>
</feature>
<feature type="compositionally biased region" description="Polar residues" evidence="1">
    <location>
        <begin position="425"/>
        <end position="438"/>
    </location>
</feature>
<protein>
    <submittedName>
        <fullName evidence="3">Uncharacterized protein LOC117150908</fullName>
    </submittedName>
</protein>
<dbReference type="Proteomes" id="UP000515162">
    <property type="component" value="Chromosome 2L"/>
</dbReference>
<dbReference type="RefSeq" id="XP_033173946.1">
    <property type="nucleotide sequence ID" value="XM_033318055.1"/>
</dbReference>
<dbReference type="AlphaFoldDB" id="A0A6P8LIN8"/>
<accession>A0A6P8LIN8</accession>
<sequence>MNNKTYFTARISEMESSASTADKVSKLHSEIANMKRDYDNWSNILEKSHLKEQNQIKLWEKAMEKVQETVKDNRAETTFDVRNDENEIFMTITYTPTHPKCIKIKNSCHLKTFTLPEALEWIQMNIAGLEGSLKKIVLDQNYVSCQQEKLYWTQKYLSKGEKALPQIAMGTEEQTEENGDSVKTPKDLTELVNPSEPDLNAFMVTAEEDTALINNLKDEVLGMLSKLMSLKSEVLPDTIVDGIRKEVDELLERFGEGNIAAETTNYPTSNQRTRNSPKMITHNTDISKIEYHELPTLDTNEKEPMIVDLKDIRKIEVRLLEYNENKTGGTKNGLAEMQSDLSKLSDEFSGQVNSSESITKKIESNANYSGEINYRENYSLHLNFFINPANKVTISSIDFERKENTLEAEEETSGTPPIEIRTENESGGSKLNSEQNSNSIQREFRFPKDLNGTQSLECDLKECLDQYISGGMKTLSGQKESAPEKMMKHNESSEGMCKSKCENDLVSCPPINDILFDSTEEDNTTGGDPTNINLNANHSNGDYNLSYSKSQNLNDNAGDTIINDTLPDVLRDYNFENNVNEKNCTESPSKSIFKKGISSSIKIEIESGTERKKSYISDTPFAMVTIHLCNDVKNSDDSFDLAVTDDMKSILTQNKTYSGQNMK</sequence>
<evidence type="ECO:0000313" key="3">
    <source>
        <dbReference type="RefSeq" id="XP_033173946.1"/>
    </source>
</evidence>
<name>A0A6P8LIN8_DROMA</name>
<gene>
    <name evidence="3" type="primary">LOC117150908</name>
</gene>
<reference evidence="3" key="1">
    <citation type="submission" date="2025-08" db="UniProtKB">
        <authorList>
            <consortium name="RefSeq"/>
        </authorList>
    </citation>
    <scope>IDENTIFICATION</scope>
    <source>
        <strain evidence="3">Mau12</strain>
        <tissue evidence="3">Whole Body</tissue>
    </source>
</reference>
<evidence type="ECO:0000313" key="2">
    <source>
        <dbReference type="Proteomes" id="UP000515162"/>
    </source>
</evidence>
<dbReference type="GeneID" id="117150908"/>